<evidence type="ECO:0000256" key="1">
    <source>
        <dbReference type="SAM" id="Phobius"/>
    </source>
</evidence>
<dbReference type="AlphaFoldDB" id="A0A2M6W2V3"/>
<keyword evidence="1" id="KW-0812">Transmembrane</keyword>
<sequence length="219" mass="25759">MSLSKKINLREGERVIRIERKLFLVDWWQYCLGLAFLATAFFFMFSLFGFGWWGYALYGIMILIGLYILLRAWFFRYFNIFVITSERVVDLHRLGWFDLVVSSLSHKDVKDVAVRKKGIFSNLFNYGSLVVRSQSNQFVIEAAKIGNPQETLSLLQEVSEQYRQNRKLLDIKSIYRNFIKIIPELGDDELKTVNQLVVDQFEQDQEVEEESKQPEQADS</sequence>
<dbReference type="PANTHER" id="PTHR37938">
    <property type="entry name" value="BLL0215 PROTEIN"/>
    <property type="match status" value="1"/>
</dbReference>
<feature type="transmembrane region" description="Helical" evidence="1">
    <location>
        <begin position="52"/>
        <end position="70"/>
    </location>
</feature>
<proteinExistence type="predicted"/>
<feature type="transmembrane region" description="Helical" evidence="1">
    <location>
        <begin position="27"/>
        <end position="46"/>
    </location>
</feature>
<evidence type="ECO:0000313" key="3">
    <source>
        <dbReference type="Proteomes" id="UP000231183"/>
    </source>
</evidence>
<accession>A0A2M6W2V3</accession>
<organism evidence="2 3">
    <name type="scientific">Candidatus Magasanikbacteria bacterium CG10_big_fil_rev_8_21_14_0_10_40_10</name>
    <dbReference type="NCBI Taxonomy" id="1974648"/>
    <lineage>
        <taxon>Bacteria</taxon>
        <taxon>Candidatus Magasanikiibacteriota</taxon>
    </lineage>
</organism>
<reference evidence="3" key="1">
    <citation type="submission" date="2017-09" db="EMBL/GenBank/DDBJ databases">
        <title>Depth-based differentiation of microbial function through sediment-hosted aquifers and enrichment of novel symbionts in the deep terrestrial subsurface.</title>
        <authorList>
            <person name="Probst A.J."/>
            <person name="Ladd B."/>
            <person name="Jarett J.K."/>
            <person name="Geller-Mcgrath D.E."/>
            <person name="Sieber C.M.K."/>
            <person name="Emerson J.B."/>
            <person name="Anantharaman K."/>
            <person name="Thomas B.C."/>
            <person name="Malmstrom R."/>
            <person name="Stieglmeier M."/>
            <person name="Klingl A."/>
            <person name="Woyke T."/>
            <person name="Ryan C.M."/>
            <person name="Banfield J.F."/>
        </authorList>
    </citation>
    <scope>NUCLEOTIDE SEQUENCE [LARGE SCALE GENOMIC DNA]</scope>
</reference>
<name>A0A2M6W2V3_9BACT</name>
<dbReference type="PANTHER" id="PTHR37938:SF1">
    <property type="entry name" value="BLL0215 PROTEIN"/>
    <property type="match status" value="1"/>
</dbReference>
<keyword evidence="1" id="KW-1133">Transmembrane helix</keyword>
<gene>
    <name evidence="2" type="ORF">COU31_04670</name>
</gene>
<dbReference type="EMBL" id="PFBX01000052">
    <property type="protein sequence ID" value="PIT87111.1"/>
    <property type="molecule type" value="Genomic_DNA"/>
</dbReference>
<dbReference type="Proteomes" id="UP000231183">
    <property type="component" value="Unassembled WGS sequence"/>
</dbReference>
<keyword evidence="1" id="KW-0472">Membrane</keyword>
<comment type="caution">
    <text evidence="2">The sequence shown here is derived from an EMBL/GenBank/DDBJ whole genome shotgun (WGS) entry which is preliminary data.</text>
</comment>
<protein>
    <recommendedName>
        <fullName evidence="4">DUF304 domain-containing protein</fullName>
    </recommendedName>
</protein>
<evidence type="ECO:0000313" key="2">
    <source>
        <dbReference type="EMBL" id="PIT87111.1"/>
    </source>
</evidence>
<evidence type="ECO:0008006" key="4">
    <source>
        <dbReference type="Google" id="ProtNLM"/>
    </source>
</evidence>